<dbReference type="Proteomes" id="UP000636960">
    <property type="component" value="Unassembled WGS sequence"/>
</dbReference>
<reference evidence="2" key="1">
    <citation type="submission" date="2021-01" db="EMBL/GenBank/DDBJ databases">
        <title>Whole genome shotgun sequence of Actinoplanes rishiriensis NBRC 108556.</title>
        <authorList>
            <person name="Komaki H."/>
            <person name="Tamura T."/>
        </authorList>
    </citation>
    <scope>NUCLEOTIDE SEQUENCE</scope>
    <source>
        <strain evidence="2">NBRC 108556</strain>
    </source>
</reference>
<protein>
    <submittedName>
        <fullName evidence="2">Uncharacterized protein</fullName>
    </submittedName>
</protein>
<accession>A0A919JVJ3</accession>
<organism evidence="2 3">
    <name type="scientific">Paractinoplanes rishiriensis</name>
    <dbReference type="NCBI Taxonomy" id="1050105"/>
    <lineage>
        <taxon>Bacteria</taxon>
        <taxon>Bacillati</taxon>
        <taxon>Actinomycetota</taxon>
        <taxon>Actinomycetes</taxon>
        <taxon>Micromonosporales</taxon>
        <taxon>Micromonosporaceae</taxon>
        <taxon>Paractinoplanes</taxon>
    </lineage>
</organism>
<evidence type="ECO:0000313" key="2">
    <source>
        <dbReference type="EMBL" id="GIE93918.1"/>
    </source>
</evidence>
<evidence type="ECO:0000313" key="3">
    <source>
        <dbReference type="Proteomes" id="UP000636960"/>
    </source>
</evidence>
<proteinExistence type="predicted"/>
<evidence type="ECO:0000256" key="1">
    <source>
        <dbReference type="SAM" id="MobiDB-lite"/>
    </source>
</evidence>
<dbReference type="RefSeq" id="WP_239162518.1">
    <property type="nucleotide sequence ID" value="NZ_BOMV01000007.1"/>
</dbReference>
<comment type="caution">
    <text evidence="2">The sequence shown here is derived from an EMBL/GenBank/DDBJ whole genome shotgun (WGS) entry which is preliminary data.</text>
</comment>
<dbReference type="EMBL" id="BOMV01000007">
    <property type="protein sequence ID" value="GIE93918.1"/>
    <property type="molecule type" value="Genomic_DNA"/>
</dbReference>
<feature type="region of interest" description="Disordered" evidence="1">
    <location>
        <begin position="42"/>
        <end position="68"/>
    </location>
</feature>
<gene>
    <name evidence="2" type="ORF">Ari01nite_13830</name>
</gene>
<name>A0A919JVJ3_9ACTN</name>
<dbReference type="AlphaFoldDB" id="A0A919JVJ3"/>
<sequence length="116" mass="12898">MEYWAAFLGTPRAAELRRFSDPPGHPAYDGCSDVVPAHQTLARHRRARADRPSAGIIPPGSHGTKPDGWTLGITRTYRTMFIPEHGLTVYLPASFRTVHAYVYGPDGRLNARPDTR</sequence>
<keyword evidence="3" id="KW-1185">Reference proteome</keyword>